<keyword evidence="2" id="KW-1185">Reference proteome</keyword>
<evidence type="ECO:0000313" key="1">
    <source>
        <dbReference type="EMBL" id="QIH43174.1"/>
    </source>
</evidence>
<dbReference type="Proteomes" id="UP000503003">
    <property type="component" value="Chromosome 1"/>
</dbReference>
<dbReference type="KEGG" id="vzi:G5S32_05380"/>
<dbReference type="AlphaFoldDB" id="A0A6G7CM67"/>
<evidence type="ECO:0000313" key="2">
    <source>
        <dbReference type="Proteomes" id="UP000503003"/>
    </source>
</evidence>
<dbReference type="EMBL" id="CP049331">
    <property type="protein sequence ID" value="QIH43174.1"/>
    <property type="molecule type" value="Genomic_DNA"/>
</dbReference>
<gene>
    <name evidence="1" type="ORF">G5S32_05380</name>
</gene>
<reference evidence="1 2" key="1">
    <citation type="submission" date="2020-02" db="EMBL/GenBank/DDBJ databases">
        <title>A complete genome of a marine bacterium Vibrio sp. ZWAL4003 isolated from the mangrove sediment with the ability to degrade polysaccharides.</title>
        <authorList>
            <person name="Wu J."/>
            <person name="Qu W."/>
            <person name="Zeng R."/>
        </authorList>
    </citation>
    <scope>NUCLEOTIDE SEQUENCE [LARGE SCALE GENOMIC DNA]</scope>
    <source>
        <strain evidence="1 2">ZWAL4003</strain>
    </source>
</reference>
<name>A0A6G7CM67_9VIBR</name>
<proteinExistence type="predicted"/>
<protein>
    <submittedName>
        <fullName evidence="1">Uncharacterized protein</fullName>
    </submittedName>
</protein>
<organism evidence="1 2">
    <name type="scientific">Vibrio ziniensis</name>
    <dbReference type="NCBI Taxonomy" id="2711221"/>
    <lineage>
        <taxon>Bacteria</taxon>
        <taxon>Pseudomonadati</taxon>
        <taxon>Pseudomonadota</taxon>
        <taxon>Gammaproteobacteria</taxon>
        <taxon>Vibrionales</taxon>
        <taxon>Vibrionaceae</taxon>
        <taxon>Vibrio</taxon>
    </lineage>
</organism>
<sequence length="289" mass="30070">MKRFTGTGWSAVSLILNGDMLTPGTVKGDRIVAGTEITSPLISAGTGEFSGTVNAKDGSFLEKVEIGSAGGYKAYIKSVTSSGYNIMWVENPIGDVMFAVQGNGNIYSIGGGYMNNLTIGEDCNILGVLKANQIQGELVVGKTYSTAAVTATSASWVSFASVEVTTAEEFDRTLEVNVLLSGNAYRSGNGNSGNVVAKVKARMTGDFGTVTTDQIETQTAYHAGQGGTTEVSLDRQITMMVTVPANTKGSMALQVQLVTGSGDYSAAKLSGTCGTQWIARIFRNGSGLS</sequence>
<accession>A0A6G7CM67</accession>